<proteinExistence type="predicted"/>
<dbReference type="EMBL" id="CAJZBQ010000027">
    <property type="protein sequence ID" value="CAG9320961.1"/>
    <property type="molecule type" value="Genomic_DNA"/>
</dbReference>
<accession>A0AAU9J3Y7</accession>
<comment type="caution">
    <text evidence="1">The sequence shown here is derived from an EMBL/GenBank/DDBJ whole genome shotgun (WGS) entry which is preliminary data.</text>
</comment>
<keyword evidence="2" id="KW-1185">Reference proteome</keyword>
<gene>
    <name evidence="1" type="ORF">BSTOLATCC_MIC27534</name>
</gene>
<name>A0AAU9J3Y7_9CILI</name>
<evidence type="ECO:0000313" key="1">
    <source>
        <dbReference type="EMBL" id="CAG9320961.1"/>
    </source>
</evidence>
<protein>
    <submittedName>
        <fullName evidence="1">Uncharacterized protein</fullName>
    </submittedName>
</protein>
<reference evidence="1" key="1">
    <citation type="submission" date="2021-09" db="EMBL/GenBank/DDBJ databases">
        <authorList>
            <consortium name="AG Swart"/>
            <person name="Singh M."/>
            <person name="Singh A."/>
            <person name="Seah K."/>
            <person name="Emmerich C."/>
        </authorList>
    </citation>
    <scope>NUCLEOTIDE SEQUENCE</scope>
    <source>
        <strain evidence="1">ATCC30299</strain>
    </source>
</reference>
<organism evidence="1 2">
    <name type="scientific">Blepharisma stoltei</name>
    <dbReference type="NCBI Taxonomy" id="1481888"/>
    <lineage>
        <taxon>Eukaryota</taxon>
        <taxon>Sar</taxon>
        <taxon>Alveolata</taxon>
        <taxon>Ciliophora</taxon>
        <taxon>Postciliodesmatophora</taxon>
        <taxon>Heterotrichea</taxon>
        <taxon>Heterotrichida</taxon>
        <taxon>Blepharismidae</taxon>
        <taxon>Blepharisma</taxon>
    </lineage>
</organism>
<dbReference type="Proteomes" id="UP001162131">
    <property type="component" value="Unassembled WGS sequence"/>
</dbReference>
<sequence>MQNLVRSDLTRIIENEIQENCQNSVDFSEITIDKRYIRKKRESRAAQKRYSVNREGAASVDMVRDLKKQAKPFHESFLCIKVEPNTKSVACQNDFSSSGEHFDLIDLDSEFEEEIIHSTSKEEKPLQAHSPHKRNSLRTPIIFTPEMLDKRENPQKYSLTDNDKPNQKLLPTISYKFSADLSVSQTSGGYFTINNNLGLKENTNENGSAQSASPLRKRVLKHATKIPNFAQINLNLQNNKNHQKGVASEDCSPAADPFFSSYSSFGLGETRPTTINKFSYRKKGKDESLAFNIKKLFEGEQKTQSLSPAKIREKHLMPLSRLKWN</sequence>
<evidence type="ECO:0000313" key="2">
    <source>
        <dbReference type="Proteomes" id="UP001162131"/>
    </source>
</evidence>
<dbReference type="AlphaFoldDB" id="A0AAU9J3Y7"/>